<dbReference type="EMBL" id="JBFRHK010000003">
    <property type="protein sequence ID" value="MEX3744827.1"/>
    <property type="molecule type" value="Genomic_DNA"/>
</dbReference>
<dbReference type="InterPro" id="IPR034227">
    <property type="entry name" value="CuRO_UO_II"/>
</dbReference>
<organism evidence="19 20">
    <name type="scientific">Lysinibacillus xylanilyticus</name>
    <dbReference type="NCBI Taxonomy" id="582475"/>
    <lineage>
        <taxon>Bacteria</taxon>
        <taxon>Bacillati</taxon>
        <taxon>Bacillota</taxon>
        <taxon>Bacilli</taxon>
        <taxon>Bacillales</taxon>
        <taxon>Bacillaceae</taxon>
        <taxon>Lysinibacillus</taxon>
    </lineage>
</organism>
<evidence type="ECO:0000256" key="16">
    <source>
        <dbReference type="SAM" id="Phobius"/>
    </source>
</evidence>
<keyword evidence="7 14" id="KW-0679">Respiratory chain</keyword>
<feature type="domain" description="Cytochrome oxidase subunit II copper A binding" evidence="17">
    <location>
        <begin position="122"/>
        <end position="234"/>
    </location>
</feature>
<dbReference type="RefSeq" id="WP_368635756.1">
    <property type="nucleotide sequence ID" value="NZ_JBFRHK010000003.1"/>
</dbReference>
<feature type="compositionally biased region" description="Basic and acidic residues" evidence="15">
    <location>
        <begin position="295"/>
        <end position="322"/>
    </location>
</feature>
<evidence type="ECO:0000256" key="11">
    <source>
        <dbReference type="ARBA" id="ARBA00022989"/>
    </source>
</evidence>
<evidence type="ECO:0000313" key="20">
    <source>
        <dbReference type="Proteomes" id="UP001558534"/>
    </source>
</evidence>
<feature type="region of interest" description="Disordered" evidence="15">
    <location>
        <begin position="284"/>
        <end position="322"/>
    </location>
</feature>
<dbReference type="InterPro" id="IPR045187">
    <property type="entry name" value="CcO_II"/>
</dbReference>
<dbReference type="InterPro" id="IPR011759">
    <property type="entry name" value="Cyt_c_oxidase_su2_TM_dom"/>
</dbReference>
<dbReference type="NCBIfam" id="TIGR01432">
    <property type="entry name" value="QOXA"/>
    <property type="match status" value="1"/>
</dbReference>
<evidence type="ECO:0000256" key="2">
    <source>
        <dbReference type="ARBA" id="ARBA00004651"/>
    </source>
</evidence>
<dbReference type="InterPro" id="IPR036257">
    <property type="entry name" value="Cyt_c_oxidase_su2_TM_sf"/>
</dbReference>
<dbReference type="PIRSF" id="PIRSF000292">
    <property type="entry name" value="Ubi_od_II"/>
    <property type="match status" value="1"/>
</dbReference>
<dbReference type="SUPFAM" id="SSF81464">
    <property type="entry name" value="Cytochrome c oxidase subunit II-like, transmembrane region"/>
    <property type="match status" value="1"/>
</dbReference>
<comment type="function">
    <text evidence="14">Catalyzes quinol oxidation with the concomitant reduction of oxygen to water. Subunit II transfers the electrons from a quinol to the binuclear center of the catalytic subunit I.</text>
</comment>
<dbReference type="PROSITE" id="PS51257">
    <property type="entry name" value="PROKAR_LIPOPROTEIN"/>
    <property type="match status" value="1"/>
</dbReference>
<dbReference type="PANTHER" id="PTHR22888:SF18">
    <property type="entry name" value="CYTOCHROME BO(3) UBIQUINOL OXIDASE SUBUNIT 2"/>
    <property type="match status" value="1"/>
</dbReference>
<feature type="transmembrane region" description="Helical" evidence="16">
    <location>
        <begin position="42"/>
        <end position="64"/>
    </location>
</feature>
<evidence type="ECO:0000256" key="5">
    <source>
        <dbReference type="ARBA" id="ARBA00022448"/>
    </source>
</evidence>
<keyword evidence="10 14" id="KW-0249">Electron transport</keyword>
<dbReference type="CDD" id="cd04212">
    <property type="entry name" value="CuRO_UO_II"/>
    <property type="match status" value="1"/>
</dbReference>
<evidence type="ECO:0000256" key="6">
    <source>
        <dbReference type="ARBA" id="ARBA00022475"/>
    </source>
</evidence>
<keyword evidence="5 14" id="KW-0813">Transport</keyword>
<evidence type="ECO:0000259" key="18">
    <source>
        <dbReference type="PROSITE" id="PS50999"/>
    </source>
</evidence>
<evidence type="ECO:0000256" key="9">
    <source>
        <dbReference type="ARBA" id="ARBA00022729"/>
    </source>
</evidence>
<dbReference type="Gene3D" id="2.60.40.420">
    <property type="entry name" value="Cupredoxins - blue copper proteins"/>
    <property type="match status" value="1"/>
</dbReference>
<feature type="transmembrane region" description="Helical" evidence="16">
    <location>
        <begin position="85"/>
        <end position="106"/>
    </location>
</feature>
<evidence type="ECO:0000256" key="10">
    <source>
        <dbReference type="ARBA" id="ARBA00022982"/>
    </source>
</evidence>
<evidence type="ECO:0000256" key="13">
    <source>
        <dbReference type="ARBA" id="ARBA00023136"/>
    </source>
</evidence>
<keyword evidence="20" id="KW-1185">Reference proteome</keyword>
<keyword evidence="9" id="KW-0732">Signal</keyword>
<evidence type="ECO:0000256" key="12">
    <source>
        <dbReference type="ARBA" id="ARBA00023002"/>
    </source>
</evidence>
<dbReference type="PROSITE" id="PS50999">
    <property type="entry name" value="COX2_TM"/>
    <property type="match status" value="1"/>
</dbReference>
<comment type="caution">
    <text evidence="19">The sequence shown here is derived from an EMBL/GenBank/DDBJ whole genome shotgun (WGS) entry which is preliminary data.</text>
</comment>
<comment type="catalytic activity">
    <reaction evidence="1 14">
        <text>2 a quinol + O2 = 2 a quinone + 2 H2O</text>
        <dbReference type="Rhea" id="RHEA:55376"/>
        <dbReference type="ChEBI" id="CHEBI:15377"/>
        <dbReference type="ChEBI" id="CHEBI:15379"/>
        <dbReference type="ChEBI" id="CHEBI:24646"/>
        <dbReference type="ChEBI" id="CHEBI:132124"/>
    </reaction>
</comment>
<dbReference type="PANTHER" id="PTHR22888">
    <property type="entry name" value="CYTOCHROME C OXIDASE, SUBUNIT II"/>
    <property type="match status" value="1"/>
</dbReference>
<dbReference type="InterPro" id="IPR008972">
    <property type="entry name" value="Cupredoxin"/>
</dbReference>
<sequence>MKKKLSLMFIAFGALAILTGCEPLTVFDTKGPNAKTLSDTIILSIITMAFILLVVYVLLAFMLTKYRASKAPADYEPPHEEGSHLLEITWTVIPIIIVAFLAVVTVKTTSTVESQPEGYDNKEPLVIYASSSNWKWHFSYPEQGIETVNYVNMPIDRPIEFKLYSFGPITSFWIPQLAGQKYAMSDMLNTIHLAADDIGSFMGRNSNFSGRGFAEMEFEAQTMTQEDFDKWAADVKANEKPLTEEKFDELLKAEHVGRSSYSSTHLEFRPAPMEHSEHMKMGHSEIDMSEDEMDHSEMNHEDHSKMNHEDHSQEKSEETHSH</sequence>
<comment type="similarity">
    <text evidence="3 14">Belongs to the cytochrome c oxidase subunit 2 family.</text>
</comment>
<name>A0ABV3VV88_9BACI</name>
<dbReference type="Pfam" id="PF02790">
    <property type="entry name" value="COX2_TM"/>
    <property type="match status" value="1"/>
</dbReference>
<dbReference type="Gene3D" id="1.10.287.90">
    <property type="match status" value="1"/>
</dbReference>
<keyword evidence="6 14" id="KW-1003">Cell membrane</keyword>
<protein>
    <recommendedName>
        <fullName evidence="4 14">Quinol oxidase subunit 2</fullName>
        <ecNumber evidence="14">1.10.3.-</ecNumber>
    </recommendedName>
</protein>
<keyword evidence="8 16" id="KW-0812">Transmembrane</keyword>
<dbReference type="Proteomes" id="UP001558534">
    <property type="component" value="Unassembled WGS sequence"/>
</dbReference>
<evidence type="ECO:0000259" key="17">
    <source>
        <dbReference type="PROSITE" id="PS50857"/>
    </source>
</evidence>
<accession>A0ABV3VV88</accession>
<comment type="subcellular location">
    <subcellularLocation>
        <location evidence="2">Cell membrane</location>
        <topology evidence="2">Multi-pass membrane protein</topology>
    </subcellularLocation>
</comment>
<evidence type="ECO:0000256" key="3">
    <source>
        <dbReference type="ARBA" id="ARBA00007866"/>
    </source>
</evidence>
<evidence type="ECO:0000256" key="1">
    <source>
        <dbReference type="ARBA" id="ARBA00000725"/>
    </source>
</evidence>
<dbReference type="SUPFAM" id="SSF49503">
    <property type="entry name" value="Cupredoxins"/>
    <property type="match status" value="1"/>
</dbReference>
<keyword evidence="12 14" id="KW-0560">Oxidoreductase</keyword>
<evidence type="ECO:0000313" key="19">
    <source>
        <dbReference type="EMBL" id="MEX3744827.1"/>
    </source>
</evidence>
<reference evidence="19 20" key="1">
    <citation type="submission" date="2024-07" db="EMBL/GenBank/DDBJ databases">
        <title>Characterization of a bacterium isolated from hydrolysated instant sea cucumber by whole-genome sequencing and metabolomics.</title>
        <authorList>
            <person name="Luo X."/>
            <person name="Zhang Z."/>
            <person name="Zheng Z."/>
            <person name="Zhang W."/>
            <person name="Ming T."/>
            <person name="Jiao L."/>
            <person name="Su X."/>
            <person name="Kong F."/>
            <person name="Xu J."/>
        </authorList>
    </citation>
    <scope>NUCLEOTIDE SEQUENCE [LARGE SCALE GENOMIC DNA]</scope>
    <source>
        <strain evidence="19 20">XL-2024</strain>
    </source>
</reference>
<proteinExistence type="inferred from homology"/>
<dbReference type="EC" id="1.10.3.-" evidence="14"/>
<keyword evidence="13 14" id="KW-0472">Membrane</keyword>
<dbReference type="PROSITE" id="PS50857">
    <property type="entry name" value="COX2_CUA"/>
    <property type="match status" value="1"/>
</dbReference>
<keyword evidence="11 16" id="KW-1133">Transmembrane helix</keyword>
<evidence type="ECO:0000256" key="4">
    <source>
        <dbReference type="ARBA" id="ARBA00016131"/>
    </source>
</evidence>
<evidence type="ECO:0000256" key="8">
    <source>
        <dbReference type="ARBA" id="ARBA00022692"/>
    </source>
</evidence>
<gene>
    <name evidence="19" type="primary">qoxA</name>
    <name evidence="19" type="ORF">AB1300_06720</name>
</gene>
<evidence type="ECO:0000256" key="7">
    <source>
        <dbReference type="ARBA" id="ARBA00022660"/>
    </source>
</evidence>
<dbReference type="InterPro" id="IPR002429">
    <property type="entry name" value="CcO_II-like_C"/>
</dbReference>
<dbReference type="InterPro" id="IPR006333">
    <property type="entry name" value="Cyt_o_ubiquinol_oxidase_su2"/>
</dbReference>
<feature type="domain" description="Cytochrome oxidase subunit II transmembrane region profile" evidence="18">
    <location>
        <begin position="18"/>
        <end position="116"/>
    </location>
</feature>
<dbReference type="InterPro" id="IPR006332">
    <property type="entry name" value="QoxA"/>
</dbReference>
<evidence type="ECO:0000256" key="15">
    <source>
        <dbReference type="SAM" id="MobiDB-lite"/>
    </source>
</evidence>
<evidence type="ECO:0000256" key="14">
    <source>
        <dbReference type="PIRNR" id="PIRNR000292"/>
    </source>
</evidence>